<dbReference type="Proteomes" id="UP000027986">
    <property type="component" value="Chromosome"/>
</dbReference>
<gene>
    <name evidence="2" type="ORF">HX89_13130</name>
</gene>
<evidence type="ECO:0000313" key="3">
    <source>
        <dbReference type="Proteomes" id="UP000027986"/>
    </source>
</evidence>
<evidence type="ECO:0000256" key="1">
    <source>
        <dbReference type="SAM" id="MobiDB-lite"/>
    </source>
</evidence>
<dbReference type="KEGG" id="dni:HX89_13130"/>
<sequence>MPLAKASPVVEKRRTAVQRGMGGARKVQADRMAAMRHFTIPGTVKVEIDTGGKASSIEDRTHITTTVPLDASEMETVAACIEAQEYEEAAATFNAALIDAWMGGTSPVNMKILHWTPVEPE</sequence>
<dbReference type="AlphaFoldDB" id="A0A075JNK9"/>
<feature type="region of interest" description="Disordered" evidence="1">
    <location>
        <begin position="1"/>
        <end position="24"/>
    </location>
</feature>
<proteinExistence type="predicted"/>
<organism evidence="2 3">
    <name type="scientific">Dermacoccus nishinomiyaensis</name>
    <dbReference type="NCBI Taxonomy" id="1274"/>
    <lineage>
        <taxon>Bacteria</taxon>
        <taxon>Bacillati</taxon>
        <taxon>Actinomycetota</taxon>
        <taxon>Actinomycetes</taxon>
        <taxon>Micrococcales</taxon>
        <taxon>Dermacoccaceae</taxon>
        <taxon>Dermacoccus</taxon>
    </lineage>
</organism>
<protein>
    <submittedName>
        <fullName evidence="2">Uncharacterized protein</fullName>
    </submittedName>
</protein>
<name>A0A075JNK9_9MICO</name>
<keyword evidence="3" id="KW-1185">Reference proteome</keyword>
<dbReference type="HOGENOM" id="CLU_2034255_0_0_11"/>
<accession>A0A075JNK9</accession>
<evidence type="ECO:0000313" key="2">
    <source>
        <dbReference type="EMBL" id="AIF41713.1"/>
    </source>
</evidence>
<reference evidence="2 3" key="1">
    <citation type="submission" date="2014-07" db="EMBL/GenBank/DDBJ databases">
        <title>Genome Sequencing of Dermacoccus nishinomiyaensis.</title>
        <authorList>
            <person name="Hong K.W."/>
            <person name="Chan K.G."/>
        </authorList>
    </citation>
    <scope>NUCLEOTIDE SEQUENCE [LARGE SCALE GENOMIC DNA]</scope>
    <source>
        <strain evidence="2 3">M25</strain>
    </source>
</reference>
<dbReference type="EMBL" id="CP008889">
    <property type="protein sequence ID" value="AIF41713.1"/>
    <property type="molecule type" value="Genomic_DNA"/>
</dbReference>